<comment type="caution">
    <text evidence="1">The sequence shown here is derived from an EMBL/GenBank/DDBJ whole genome shotgun (WGS) entry which is preliminary data.</text>
</comment>
<dbReference type="AlphaFoldDB" id="A0A4Y2BBW9"/>
<evidence type="ECO:0000313" key="1">
    <source>
        <dbReference type="EMBL" id="GBL88855.1"/>
    </source>
</evidence>
<dbReference type="OrthoDB" id="7700353at2759"/>
<dbReference type="Proteomes" id="UP000499080">
    <property type="component" value="Unassembled WGS sequence"/>
</dbReference>
<dbReference type="Gene3D" id="3.30.420.10">
    <property type="entry name" value="Ribonuclease H-like superfamily/Ribonuclease H"/>
    <property type="match status" value="1"/>
</dbReference>
<dbReference type="InterPro" id="IPR036397">
    <property type="entry name" value="RNaseH_sf"/>
</dbReference>
<dbReference type="InterPro" id="IPR012337">
    <property type="entry name" value="RNaseH-like_sf"/>
</dbReference>
<reference evidence="1 2" key="1">
    <citation type="journal article" date="2019" name="Sci. Rep.">
        <title>Orb-weaving spider Araneus ventricosus genome elucidates the spidroin gene catalogue.</title>
        <authorList>
            <person name="Kono N."/>
            <person name="Nakamura H."/>
            <person name="Ohtoshi R."/>
            <person name="Moran D.A.P."/>
            <person name="Shinohara A."/>
            <person name="Yoshida Y."/>
            <person name="Fujiwara M."/>
            <person name="Mori M."/>
            <person name="Tomita M."/>
            <person name="Arakawa K."/>
        </authorList>
    </citation>
    <scope>NUCLEOTIDE SEQUENCE [LARGE SCALE GENOMIC DNA]</scope>
</reference>
<dbReference type="GO" id="GO:0003676">
    <property type="term" value="F:nucleic acid binding"/>
    <property type="evidence" value="ECO:0007669"/>
    <property type="project" value="InterPro"/>
</dbReference>
<organism evidence="1 2">
    <name type="scientific">Araneus ventricosus</name>
    <name type="common">Orbweaver spider</name>
    <name type="synonym">Epeira ventricosa</name>
    <dbReference type="NCBI Taxonomy" id="182803"/>
    <lineage>
        <taxon>Eukaryota</taxon>
        <taxon>Metazoa</taxon>
        <taxon>Ecdysozoa</taxon>
        <taxon>Arthropoda</taxon>
        <taxon>Chelicerata</taxon>
        <taxon>Arachnida</taxon>
        <taxon>Araneae</taxon>
        <taxon>Araneomorphae</taxon>
        <taxon>Entelegynae</taxon>
        <taxon>Araneoidea</taxon>
        <taxon>Araneidae</taxon>
        <taxon>Araneus</taxon>
    </lineage>
</organism>
<keyword evidence="2" id="KW-1185">Reference proteome</keyword>
<sequence length="150" mass="16503">MSALENLSHPHNRAHTLVLDILCLLRTLQSRGLKILFCWISSHVGINGNESADAAAKVSLTLDEYGSPNPKITRDLSSVQVYPPLCLLHFADPPIPREQAKELSKRRCRLSVCFLLFMDSQNPHMLTGRGNPSDESCTMVPSVSVYSTGG</sequence>
<gene>
    <name evidence="1" type="ORF">AVEN_158964_1</name>
</gene>
<proteinExistence type="predicted"/>
<evidence type="ECO:0000313" key="2">
    <source>
        <dbReference type="Proteomes" id="UP000499080"/>
    </source>
</evidence>
<protein>
    <submittedName>
        <fullName evidence="1">Uncharacterized protein</fullName>
    </submittedName>
</protein>
<name>A0A4Y2BBW9_ARAVE</name>
<dbReference type="EMBL" id="BGPR01000062">
    <property type="protein sequence ID" value="GBL88855.1"/>
    <property type="molecule type" value="Genomic_DNA"/>
</dbReference>
<accession>A0A4Y2BBW9</accession>
<dbReference type="SUPFAM" id="SSF53098">
    <property type="entry name" value="Ribonuclease H-like"/>
    <property type="match status" value="1"/>
</dbReference>